<comment type="subcellular location">
    <subcellularLocation>
        <location evidence="2">Cell membrane</location>
    </subcellularLocation>
    <subcellularLocation>
        <location evidence="3">Membrane</location>
        <topology evidence="3">Single-pass type II membrane protein</topology>
    </subcellularLocation>
</comment>
<dbReference type="AlphaFoldDB" id="A0A9D4GLH3"/>
<feature type="transmembrane region" description="Helical" evidence="20">
    <location>
        <begin position="38"/>
        <end position="62"/>
    </location>
</feature>
<evidence type="ECO:0000256" key="7">
    <source>
        <dbReference type="ARBA" id="ARBA00022475"/>
    </source>
</evidence>
<dbReference type="Proteomes" id="UP000828390">
    <property type="component" value="Unassembled WGS sequence"/>
</dbReference>
<keyword evidence="10" id="KW-0735">Signal-anchor</keyword>
<evidence type="ECO:0000256" key="20">
    <source>
        <dbReference type="SAM" id="Phobius"/>
    </source>
</evidence>
<keyword evidence="20" id="KW-0812">Transmembrane</keyword>
<feature type="domain" description="Peptidase M13 N-terminal" evidence="21">
    <location>
        <begin position="115"/>
        <end position="154"/>
    </location>
</feature>
<evidence type="ECO:0000256" key="3">
    <source>
        <dbReference type="ARBA" id="ARBA00004606"/>
    </source>
</evidence>
<comment type="catalytic activity">
    <reaction evidence="1">
        <text>Preferential cleavage of polypeptides between hydrophobic residues, particularly with Phe or Tyr at P1'.</text>
        <dbReference type="EC" id="3.4.24.11"/>
    </reaction>
</comment>
<comment type="catalytic activity">
    <reaction evidence="16">
        <text>neurotensin + H2O = neurotensin(1-10) + L-tyrosyl-L-isoleucyl-L-leucine</text>
        <dbReference type="Rhea" id="RHEA:71479"/>
        <dbReference type="ChEBI" id="CHEBI:15377"/>
        <dbReference type="ChEBI" id="CHEBI:147362"/>
        <dbReference type="ChEBI" id="CHEBI:190705"/>
        <dbReference type="ChEBI" id="CHEBI:190707"/>
    </reaction>
    <physiologicalReaction direction="left-to-right" evidence="16">
        <dbReference type="Rhea" id="RHEA:71480"/>
    </physiologicalReaction>
</comment>
<evidence type="ECO:0000256" key="17">
    <source>
        <dbReference type="ARBA" id="ARBA00048093"/>
    </source>
</evidence>
<evidence type="ECO:0000313" key="23">
    <source>
        <dbReference type="Proteomes" id="UP000828390"/>
    </source>
</evidence>
<comment type="catalytic activity">
    <reaction evidence="19">
        <text>substance P + H2O = substance P(1-9) + L-Leu-L-Met-NH2</text>
        <dbReference type="Rhea" id="RHEA:71459"/>
        <dbReference type="ChEBI" id="CHEBI:15377"/>
        <dbReference type="ChEBI" id="CHEBI:190692"/>
        <dbReference type="ChEBI" id="CHEBI:190693"/>
        <dbReference type="ChEBI" id="CHEBI:190700"/>
    </reaction>
    <physiologicalReaction direction="left-to-right" evidence="19">
        <dbReference type="Rhea" id="RHEA:71460"/>
    </physiologicalReaction>
</comment>
<dbReference type="PROSITE" id="PS51885">
    <property type="entry name" value="NEPRILYSIN"/>
    <property type="match status" value="1"/>
</dbReference>
<evidence type="ECO:0000256" key="9">
    <source>
        <dbReference type="ARBA" id="ARBA00022707"/>
    </source>
</evidence>
<protein>
    <recommendedName>
        <fullName evidence="6">Neprilysin</fullName>
        <ecNumber evidence="5">3.4.24.11</ecNumber>
    </recommendedName>
    <alternativeName>
        <fullName evidence="15">Atriopeptidase</fullName>
    </alternativeName>
    <alternativeName>
        <fullName evidence="13">Enkephalinase</fullName>
    </alternativeName>
    <alternativeName>
        <fullName evidence="12">Neutral endopeptidase 24.11</fullName>
    </alternativeName>
    <alternativeName>
        <fullName evidence="14">Skin fibroblast elastase</fullName>
    </alternativeName>
</protein>
<evidence type="ECO:0000259" key="21">
    <source>
        <dbReference type="Pfam" id="PF05649"/>
    </source>
</evidence>
<feature type="non-terminal residue" evidence="22">
    <location>
        <position position="155"/>
    </location>
</feature>
<sequence>MVRGNSYELNGLETTMNWTSTDSLTKSQVKYRSGSSRVLVFLVVLFALTTVALAVVVAVTVLKVKDKETPVPVATQPPAPVESSTIIAEPEVCLTEGCVMAAARVRGAMDTEVNPCDDFFNFACGTWIQKHVIPEDKSSFGTFTQLRDDVDIIVK</sequence>
<reference evidence="22" key="1">
    <citation type="journal article" date="2019" name="bioRxiv">
        <title>The Genome of the Zebra Mussel, Dreissena polymorpha: A Resource for Invasive Species Research.</title>
        <authorList>
            <person name="McCartney M.A."/>
            <person name="Auch B."/>
            <person name="Kono T."/>
            <person name="Mallez S."/>
            <person name="Zhang Y."/>
            <person name="Obille A."/>
            <person name="Becker A."/>
            <person name="Abrahante J.E."/>
            <person name="Garbe J."/>
            <person name="Badalamenti J.P."/>
            <person name="Herman A."/>
            <person name="Mangelson H."/>
            <person name="Liachko I."/>
            <person name="Sullivan S."/>
            <person name="Sone E.D."/>
            <person name="Koren S."/>
            <person name="Silverstein K.A.T."/>
            <person name="Beckman K.B."/>
            <person name="Gohl D.M."/>
        </authorList>
    </citation>
    <scope>NUCLEOTIDE SEQUENCE</scope>
    <source>
        <strain evidence="22">Duluth1</strain>
        <tissue evidence="22">Whole animal</tissue>
    </source>
</reference>
<keyword evidence="7" id="KW-1003">Cell membrane</keyword>
<accession>A0A9D4GLH3</accession>
<dbReference type="InterPro" id="IPR024079">
    <property type="entry name" value="MetalloPept_cat_dom_sf"/>
</dbReference>
<proteinExistence type="inferred from homology"/>
<evidence type="ECO:0000256" key="4">
    <source>
        <dbReference type="ARBA" id="ARBA00007357"/>
    </source>
</evidence>
<evidence type="ECO:0000256" key="16">
    <source>
        <dbReference type="ARBA" id="ARBA00047638"/>
    </source>
</evidence>
<comment type="catalytic activity">
    <reaction evidence="17">
        <text>substance P + H2O = substance P(1-7) + L-Phe-Gly-L-Leu-L-Met-NH2</text>
        <dbReference type="Rhea" id="RHEA:71467"/>
        <dbReference type="ChEBI" id="CHEBI:15377"/>
        <dbReference type="ChEBI" id="CHEBI:190692"/>
        <dbReference type="ChEBI" id="CHEBI:190695"/>
        <dbReference type="ChEBI" id="CHEBI:190698"/>
    </reaction>
    <physiologicalReaction direction="left-to-right" evidence="17">
        <dbReference type="Rhea" id="RHEA:71468"/>
    </physiologicalReaction>
</comment>
<dbReference type="Pfam" id="PF05649">
    <property type="entry name" value="Peptidase_M13_N"/>
    <property type="match status" value="1"/>
</dbReference>
<gene>
    <name evidence="22" type="ORF">DPMN_118868</name>
</gene>
<dbReference type="InterPro" id="IPR008753">
    <property type="entry name" value="Peptidase_M13_N"/>
</dbReference>
<dbReference type="PANTHER" id="PTHR11733">
    <property type="entry name" value="ZINC METALLOPROTEASE FAMILY M13 NEPRILYSIN-RELATED"/>
    <property type="match status" value="1"/>
</dbReference>
<evidence type="ECO:0000256" key="12">
    <source>
        <dbReference type="ARBA" id="ARBA00031127"/>
    </source>
</evidence>
<evidence type="ECO:0000256" key="15">
    <source>
        <dbReference type="ARBA" id="ARBA00032584"/>
    </source>
</evidence>
<evidence type="ECO:0000256" key="5">
    <source>
        <dbReference type="ARBA" id="ARBA00012521"/>
    </source>
</evidence>
<keyword evidence="11" id="KW-0449">Lipoprotein</keyword>
<organism evidence="22 23">
    <name type="scientific">Dreissena polymorpha</name>
    <name type="common">Zebra mussel</name>
    <name type="synonym">Mytilus polymorpha</name>
    <dbReference type="NCBI Taxonomy" id="45954"/>
    <lineage>
        <taxon>Eukaryota</taxon>
        <taxon>Metazoa</taxon>
        <taxon>Spiralia</taxon>
        <taxon>Lophotrochozoa</taxon>
        <taxon>Mollusca</taxon>
        <taxon>Bivalvia</taxon>
        <taxon>Autobranchia</taxon>
        <taxon>Heteroconchia</taxon>
        <taxon>Euheterodonta</taxon>
        <taxon>Imparidentia</taxon>
        <taxon>Neoheterodontei</taxon>
        <taxon>Myida</taxon>
        <taxon>Dreissenoidea</taxon>
        <taxon>Dreissenidae</taxon>
        <taxon>Dreissena</taxon>
    </lineage>
</organism>
<dbReference type="GO" id="GO:0005886">
    <property type="term" value="C:plasma membrane"/>
    <property type="evidence" value="ECO:0007669"/>
    <property type="project" value="UniProtKB-SubCell"/>
</dbReference>
<evidence type="ECO:0000256" key="19">
    <source>
        <dbReference type="ARBA" id="ARBA00049470"/>
    </source>
</evidence>
<dbReference type="PANTHER" id="PTHR11733:SF114">
    <property type="entry name" value="NEPRILYSIN"/>
    <property type="match status" value="1"/>
</dbReference>
<keyword evidence="20" id="KW-1133">Transmembrane helix</keyword>
<dbReference type="Gene3D" id="3.40.390.10">
    <property type="entry name" value="Collagenase (Catalytic Domain)"/>
    <property type="match status" value="1"/>
</dbReference>
<evidence type="ECO:0000256" key="11">
    <source>
        <dbReference type="ARBA" id="ARBA00023288"/>
    </source>
</evidence>
<evidence type="ECO:0000256" key="10">
    <source>
        <dbReference type="ARBA" id="ARBA00022968"/>
    </source>
</evidence>
<dbReference type="InterPro" id="IPR000718">
    <property type="entry name" value="Peptidase_M13"/>
</dbReference>
<keyword evidence="8" id="KW-0597">Phosphoprotein</keyword>
<name>A0A9D4GLH3_DREPO</name>
<evidence type="ECO:0000256" key="14">
    <source>
        <dbReference type="ARBA" id="ARBA00031486"/>
    </source>
</evidence>
<comment type="similarity">
    <text evidence="4">Belongs to the peptidase M13 family.</text>
</comment>
<keyword evidence="20" id="KW-0472">Membrane</keyword>
<reference evidence="22" key="2">
    <citation type="submission" date="2020-11" db="EMBL/GenBank/DDBJ databases">
        <authorList>
            <person name="McCartney M.A."/>
            <person name="Auch B."/>
            <person name="Kono T."/>
            <person name="Mallez S."/>
            <person name="Becker A."/>
            <person name="Gohl D.M."/>
            <person name="Silverstein K.A.T."/>
            <person name="Koren S."/>
            <person name="Bechman K.B."/>
            <person name="Herman A."/>
            <person name="Abrahante J.E."/>
            <person name="Garbe J."/>
        </authorList>
    </citation>
    <scope>NUCLEOTIDE SEQUENCE</scope>
    <source>
        <strain evidence="22">Duluth1</strain>
        <tissue evidence="22">Whole animal</tissue>
    </source>
</reference>
<dbReference type="GO" id="GO:0016485">
    <property type="term" value="P:protein processing"/>
    <property type="evidence" value="ECO:0007669"/>
    <property type="project" value="TreeGrafter"/>
</dbReference>
<dbReference type="EC" id="3.4.24.11" evidence="5"/>
<evidence type="ECO:0000256" key="18">
    <source>
        <dbReference type="ARBA" id="ARBA00049273"/>
    </source>
</evidence>
<comment type="catalytic activity">
    <reaction evidence="18">
        <text>neurotensin + H2O = neurotensin(1-11) + L-isoleucyl-L-leucine</text>
        <dbReference type="Rhea" id="RHEA:71475"/>
        <dbReference type="ChEBI" id="CHEBI:15377"/>
        <dbReference type="ChEBI" id="CHEBI:147362"/>
        <dbReference type="ChEBI" id="CHEBI:190704"/>
        <dbReference type="ChEBI" id="CHEBI:190706"/>
    </reaction>
    <physiologicalReaction direction="left-to-right" evidence="18">
        <dbReference type="Rhea" id="RHEA:71476"/>
    </physiologicalReaction>
</comment>
<evidence type="ECO:0000256" key="8">
    <source>
        <dbReference type="ARBA" id="ARBA00022553"/>
    </source>
</evidence>
<dbReference type="EMBL" id="JAIWYP010000005">
    <property type="protein sequence ID" value="KAH3817335.1"/>
    <property type="molecule type" value="Genomic_DNA"/>
</dbReference>
<keyword evidence="9" id="KW-0519">Myristate</keyword>
<dbReference type="SUPFAM" id="SSF55486">
    <property type="entry name" value="Metalloproteases ('zincins'), catalytic domain"/>
    <property type="match status" value="1"/>
</dbReference>
<evidence type="ECO:0000256" key="1">
    <source>
        <dbReference type="ARBA" id="ARBA00000716"/>
    </source>
</evidence>
<evidence type="ECO:0000313" key="22">
    <source>
        <dbReference type="EMBL" id="KAH3817335.1"/>
    </source>
</evidence>
<evidence type="ECO:0000256" key="13">
    <source>
        <dbReference type="ARBA" id="ARBA00031362"/>
    </source>
</evidence>
<keyword evidence="23" id="KW-1185">Reference proteome</keyword>
<dbReference type="GO" id="GO:0004222">
    <property type="term" value="F:metalloendopeptidase activity"/>
    <property type="evidence" value="ECO:0007669"/>
    <property type="project" value="UniProtKB-EC"/>
</dbReference>
<evidence type="ECO:0000256" key="6">
    <source>
        <dbReference type="ARBA" id="ARBA00022077"/>
    </source>
</evidence>
<evidence type="ECO:0000256" key="2">
    <source>
        <dbReference type="ARBA" id="ARBA00004236"/>
    </source>
</evidence>
<comment type="caution">
    <text evidence="22">The sequence shown here is derived from an EMBL/GenBank/DDBJ whole genome shotgun (WGS) entry which is preliminary data.</text>
</comment>